<feature type="compositionally biased region" description="Basic residues" evidence="1">
    <location>
        <begin position="229"/>
        <end position="243"/>
    </location>
</feature>
<feature type="region of interest" description="Disordered" evidence="1">
    <location>
        <begin position="217"/>
        <end position="243"/>
    </location>
</feature>
<feature type="region of interest" description="Disordered" evidence="1">
    <location>
        <begin position="72"/>
        <end position="151"/>
    </location>
</feature>
<feature type="compositionally biased region" description="Acidic residues" evidence="1">
    <location>
        <begin position="334"/>
        <end position="348"/>
    </location>
</feature>
<reference evidence="2" key="1">
    <citation type="submission" date="2014-09" db="EMBL/GenBank/DDBJ databases">
        <title>Genome sequence of the luminous mushroom Mycena chlorophos for searching fungal bioluminescence genes.</title>
        <authorList>
            <person name="Tanaka Y."/>
            <person name="Kasuga D."/>
            <person name="Oba Y."/>
            <person name="Hase S."/>
            <person name="Sato K."/>
            <person name="Oba Y."/>
            <person name="Sakakibara Y."/>
        </authorList>
    </citation>
    <scope>NUCLEOTIDE SEQUENCE</scope>
</reference>
<feature type="region of interest" description="Disordered" evidence="1">
    <location>
        <begin position="329"/>
        <end position="348"/>
    </location>
</feature>
<dbReference type="EMBL" id="DF850015">
    <property type="protein sequence ID" value="GAT61217.1"/>
    <property type="molecule type" value="Genomic_DNA"/>
</dbReference>
<protein>
    <submittedName>
        <fullName evidence="2">Uncharacterized protein</fullName>
    </submittedName>
</protein>
<evidence type="ECO:0000313" key="3">
    <source>
        <dbReference type="Proteomes" id="UP000815677"/>
    </source>
</evidence>
<name>A0ABQ0MD28_MYCCL</name>
<feature type="non-terminal residue" evidence="2">
    <location>
        <position position="1"/>
    </location>
</feature>
<proteinExistence type="predicted"/>
<sequence>GQWSHEWHLYELGDCEMYWDPRQSQWRAWNDYYGDILYPADYQPVIRAIDGLLAFDDHGADAITRLSLIDDSEDDIPDFGRPPPRPKPKKIPEEWLKSLPARRASDDEEDHMDYKPTYEEAQAHASRGGRKRVKGERIKAQPTADSKTLQRGYAREYKQKHGPEVKSSDKASQQWRRDSYFFAEHLEIPIYANGKKRSIKDVRAEVKRTTKYDPYDKAENVKPVSKSKPASKSKPVSKGKQKAVVHDELPATHVFVLPDDCPFPYPDESTVYEWQDQGCSFEADRNGFHFYVKEDREWFCFADYRGRLEVGATRVLGGRFVFPRIVEVPRTNDNDDNDDGNEDDGPPP</sequence>
<dbReference type="Proteomes" id="UP000815677">
    <property type="component" value="Unassembled WGS sequence"/>
</dbReference>
<accession>A0ABQ0MD28</accession>
<evidence type="ECO:0000256" key="1">
    <source>
        <dbReference type="SAM" id="MobiDB-lite"/>
    </source>
</evidence>
<gene>
    <name evidence="2" type="ORF">MCHLO_17266</name>
</gene>
<evidence type="ECO:0000313" key="2">
    <source>
        <dbReference type="EMBL" id="GAT61217.1"/>
    </source>
</evidence>
<feature type="non-terminal residue" evidence="2">
    <location>
        <position position="348"/>
    </location>
</feature>
<keyword evidence="3" id="KW-1185">Reference proteome</keyword>
<feature type="compositionally biased region" description="Basic and acidic residues" evidence="1">
    <location>
        <begin position="112"/>
        <end position="122"/>
    </location>
</feature>
<organism evidence="2 3">
    <name type="scientific">Mycena chlorophos</name>
    <name type="common">Agaric fungus</name>
    <name type="synonym">Agaricus chlorophos</name>
    <dbReference type="NCBI Taxonomy" id="658473"/>
    <lineage>
        <taxon>Eukaryota</taxon>
        <taxon>Fungi</taxon>
        <taxon>Dikarya</taxon>
        <taxon>Basidiomycota</taxon>
        <taxon>Agaricomycotina</taxon>
        <taxon>Agaricomycetes</taxon>
        <taxon>Agaricomycetidae</taxon>
        <taxon>Agaricales</taxon>
        <taxon>Marasmiineae</taxon>
        <taxon>Mycenaceae</taxon>
        <taxon>Mycena</taxon>
    </lineage>
</organism>